<gene>
    <name evidence="1" type="ORF">GCM10008955_32670</name>
</gene>
<reference evidence="2" key="1">
    <citation type="journal article" date="2019" name="Int. J. Syst. Evol. Microbiol.">
        <title>The Global Catalogue of Microorganisms (GCM) 10K type strain sequencing project: providing services to taxonomists for standard genome sequencing and annotation.</title>
        <authorList>
            <consortium name="The Broad Institute Genomics Platform"/>
            <consortium name="The Broad Institute Genome Sequencing Center for Infectious Disease"/>
            <person name="Wu L."/>
            <person name="Ma J."/>
        </authorList>
    </citation>
    <scope>NUCLEOTIDE SEQUENCE [LARGE SCALE GENOMIC DNA]</scope>
    <source>
        <strain evidence="2">JCM 30331</strain>
    </source>
</reference>
<name>A0ABQ2EZM8_9DEIO</name>
<sequence length="200" mass="22881">MKQETATLVHGMSLTHLIREDPQVRARLKEVLRKPRITAGPMLVEPRSRRYNVTGTAFDYLLRFTLERRHPDTCTRHPEWVADLAARQVRKHRKRALNAVSDIHVLVRQYRAGASVTEDVARACTVLAKLDLVYRAGWEDPDPPRPRQSAPAFGWRKHLSGIQRLCSTGRSCLRRRDLLVTGHKLNSPSSTLKPGKQTRQ</sequence>
<dbReference type="Proteomes" id="UP000647587">
    <property type="component" value="Unassembled WGS sequence"/>
</dbReference>
<keyword evidence="2" id="KW-1185">Reference proteome</keyword>
<proteinExistence type="predicted"/>
<protein>
    <submittedName>
        <fullName evidence="1">Uncharacterized protein</fullName>
    </submittedName>
</protein>
<organism evidence="1 2">
    <name type="scientific">Deinococcus malanensis</name>
    <dbReference type="NCBI Taxonomy" id="1706855"/>
    <lineage>
        <taxon>Bacteria</taxon>
        <taxon>Thermotogati</taxon>
        <taxon>Deinococcota</taxon>
        <taxon>Deinococci</taxon>
        <taxon>Deinococcales</taxon>
        <taxon>Deinococcaceae</taxon>
        <taxon>Deinococcus</taxon>
    </lineage>
</organism>
<comment type="caution">
    <text evidence="1">The sequence shown here is derived from an EMBL/GenBank/DDBJ whole genome shotgun (WGS) entry which is preliminary data.</text>
</comment>
<evidence type="ECO:0000313" key="1">
    <source>
        <dbReference type="EMBL" id="GGK36237.1"/>
    </source>
</evidence>
<accession>A0ABQ2EZM8</accession>
<evidence type="ECO:0000313" key="2">
    <source>
        <dbReference type="Proteomes" id="UP000647587"/>
    </source>
</evidence>
<dbReference type="EMBL" id="BMPP01000016">
    <property type="protein sequence ID" value="GGK36237.1"/>
    <property type="molecule type" value="Genomic_DNA"/>
</dbReference>